<accession>A0AAE1B796</accession>
<organism evidence="1 2">
    <name type="scientific">Elysia crispata</name>
    <name type="common">lettuce slug</name>
    <dbReference type="NCBI Taxonomy" id="231223"/>
    <lineage>
        <taxon>Eukaryota</taxon>
        <taxon>Metazoa</taxon>
        <taxon>Spiralia</taxon>
        <taxon>Lophotrochozoa</taxon>
        <taxon>Mollusca</taxon>
        <taxon>Gastropoda</taxon>
        <taxon>Heterobranchia</taxon>
        <taxon>Euthyneura</taxon>
        <taxon>Panpulmonata</taxon>
        <taxon>Sacoglossa</taxon>
        <taxon>Placobranchoidea</taxon>
        <taxon>Plakobranchidae</taxon>
        <taxon>Elysia</taxon>
    </lineage>
</organism>
<keyword evidence="2" id="KW-1185">Reference proteome</keyword>
<protein>
    <submittedName>
        <fullName evidence="1">Uncharacterized protein</fullName>
    </submittedName>
</protein>
<name>A0AAE1B796_9GAST</name>
<comment type="caution">
    <text evidence="1">The sequence shown here is derived from an EMBL/GenBank/DDBJ whole genome shotgun (WGS) entry which is preliminary data.</text>
</comment>
<dbReference type="EMBL" id="JAWDGP010000422">
    <property type="protein sequence ID" value="KAK3800748.1"/>
    <property type="molecule type" value="Genomic_DNA"/>
</dbReference>
<gene>
    <name evidence="1" type="ORF">RRG08_003153</name>
</gene>
<sequence>MKGQFIPGSMKGDAGQMKLLAVWIVDNRCRCNSSAPNTHLLPHHHFHGLSGHYGNIFVIKGFGALNIEKKLQRDILGQNLLQEIICVTCNLDRS</sequence>
<dbReference type="AlphaFoldDB" id="A0AAE1B796"/>
<dbReference type="Proteomes" id="UP001283361">
    <property type="component" value="Unassembled WGS sequence"/>
</dbReference>
<evidence type="ECO:0000313" key="2">
    <source>
        <dbReference type="Proteomes" id="UP001283361"/>
    </source>
</evidence>
<evidence type="ECO:0000313" key="1">
    <source>
        <dbReference type="EMBL" id="KAK3800748.1"/>
    </source>
</evidence>
<proteinExistence type="predicted"/>
<reference evidence="1" key="1">
    <citation type="journal article" date="2023" name="G3 (Bethesda)">
        <title>A reference genome for the long-term kleptoplast-retaining sea slug Elysia crispata morphotype clarki.</title>
        <authorList>
            <person name="Eastman K.E."/>
            <person name="Pendleton A.L."/>
            <person name="Shaikh M.A."/>
            <person name="Suttiyut T."/>
            <person name="Ogas R."/>
            <person name="Tomko P."/>
            <person name="Gavelis G."/>
            <person name="Widhalm J.R."/>
            <person name="Wisecaver J.H."/>
        </authorList>
    </citation>
    <scope>NUCLEOTIDE SEQUENCE</scope>
    <source>
        <strain evidence="1">ECLA1</strain>
    </source>
</reference>